<feature type="domain" description="Methyltransferase type 11" evidence="4">
    <location>
        <begin position="53"/>
        <end position="145"/>
    </location>
</feature>
<dbReference type="Gene3D" id="3.40.50.150">
    <property type="entry name" value="Vaccinia Virus protein VP39"/>
    <property type="match status" value="1"/>
</dbReference>
<sequence>MGAQIYEDNPFEDEIVAKEWINSIENEHGMIRDKELYPKLKDWVVLTAAEVIVEIGSGQGICAEKSIPNSMQYIGIEPSETLVKRAEELYLRPNRKFIIGNAYNLPLPDLYADAAFSINVWFHLRDLPTASKELQRILKPGARFCVMTVNPNMNNVWESFYFDYKKEGNAIDGKVMIPVNPLSRNVFYQHTLEEILEALKSNNLVMEKIENFGFTDTKDDGLFINIIGHKN</sequence>
<gene>
    <name evidence="5" type="ORF">HY220_01980</name>
</gene>
<dbReference type="InterPro" id="IPR051052">
    <property type="entry name" value="Diverse_substrate_MTase"/>
</dbReference>
<proteinExistence type="inferred from homology"/>
<protein>
    <submittedName>
        <fullName evidence="5">Methyltransferase domain-containing protein</fullName>
    </submittedName>
</protein>
<keyword evidence="2 5" id="KW-0489">Methyltransferase</keyword>
<accession>A0A9D6LRJ3</accession>
<comment type="caution">
    <text evidence="5">The sequence shown here is derived from an EMBL/GenBank/DDBJ whole genome shotgun (WGS) entry which is preliminary data.</text>
</comment>
<dbReference type="SUPFAM" id="SSF53335">
    <property type="entry name" value="S-adenosyl-L-methionine-dependent methyltransferases"/>
    <property type="match status" value="1"/>
</dbReference>
<evidence type="ECO:0000256" key="3">
    <source>
        <dbReference type="ARBA" id="ARBA00022679"/>
    </source>
</evidence>
<name>A0A9D6LRJ3_9BACT</name>
<evidence type="ECO:0000313" key="5">
    <source>
        <dbReference type="EMBL" id="MBI3627497.1"/>
    </source>
</evidence>
<dbReference type="AlphaFoldDB" id="A0A9D6LRJ3"/>
<comment type="similarity">
    <text evidence="1">Belongs to the methyltransferase superfamily.</text>
</comment>
<evidence type="ECO:0000259" key="4">
    <source>
        <dbReference type="Pfam" id="PF08241"/>
    </source>
</evidence>
<evidence type="ECO:0000313" key="6">
    <source>
        <dbReference type="Proteomes" id="UP000808388"/>
    </source>
</evidence>
<organism evidence="5 6">
    <name type="scientific">Candidatus Sungiibacteriota bacterium</name>
    <dbReference type="NCBI Taxonomy" id="2750080"/>
    <lineage>
        <taxon>Bacteria</taxon>
        <taxon>Candidatus Sungiibacteriota</taxon>
    </lineage>
</organism>
<dbReference type="GO" id="GO:0008757">
    <property type="term" value="F:S-adenosylmethionine-dependent methyltransferase activity"/>
    <property type="evidence" value="ECO:0007669"/>
    <property type="project" value="InterPro"/>
</dbReference>
<dbReference type="EMBL" id="JACQCQ010000008">
    <property type="protein sequence ID" value="MBI3627497.1"/>
    <property type="molecule type" value="Genomic_DNA"/>
</dbReference>
<reference evidence="5" key="1">
    <citation type="submission" date="2020-07" db="EMBL/GenBank/DDBJ databases">
        <title>Huge and variable diversity of episymbiotic CPR bacteria and DPANN archaea in groundwater ecosystems.</title>
        <authorList>
            <person name="He C.Y."/>
            <person name="Keren R."/>
            <person name="Whittaker M."/>
            <person name="Farag I.F."/>
            <person name="Doudna J."/>
            <person name="Cate J.H.D."/>
            <person name="Banfield J.F."/>
        </authorList>
    </citation>
    <scope>NUCLEOTIDE SEQUENCE</scope>
    <source>
        <strain evidence="5">NC_groundwater_972_Pr1_S-0.2um_49_27</strain>
    </source>
</reference>
<evidence type="ECO:0000256" key="2">
    <source>
        <dbReference type="ARBA" id="ARBA00022603"/>
    </source>
</evidence>
<dbReference type="PANTHER" id="PTHR44942:SF4">
    <property type="entry name" value="METHYLTRANSFERASE TYPE 11 DOMAIN-CONTAINING PROTEIN"/>
    <property type="match status" value="1"/>
</dbReference>
<dbReference type="InterPro" id="IPR029063">
    <property type="entry name" value="SAM-dependent_MTases_sf"/>
</dbReference>
<dbReference type="GO" id="GO:0032259">
    <property type="term" value="P:methylation"/>
    <property type="evidence" value="ECO:0007669"/>
    <property type="project" value="UniProtKB-KW"/>
</dbReference>
<evidence type="ECO:0000256" key="1">
    <source>
        <dbReference type="ARBA" id="ARBA00008361"/>
    </source>
</evidence>
<dbReference type="PANTHER" id="PTHR44942">
    <property type="entry name" value="METHYLTRANSF_11 DOMAIN-CONTAINING PROTEIN"/>
    <property type="match status" value="1"/>
</dbReference>
<keyword evidence="3" id="KW-0808">Transferase</keyword>
<dbReference type="InterPro" id="IPR013216">
    <property type="entry name" value="Methyltransf_11"/>
</dbReference>
<dbReference type="Proteomes" id="UP000808388">
    <property type="component" value="Unassembled WGS sequence"/>
</dbReference>
<dbReference type="Pfam" id="PF08241">
    <property type="entry name" value="Methyltransf_11"/>
    <property type="match status" value="1"/>
</dbReference>